<dbReference type="GO" id="GO:0003824">
    <property type="term" value="F:catalytic activity"/>
    <property type="evidence" value="ECO:0007669"/>
    <property type="project" value="InterPro"/>
</dbReference>
<dbReference type="GO" id="GO:0030170">
    <property type="term" value="F:pyridoxal phosphate binding"/>
    <property type="evidence" value="ECO:0007669"/>
    <property type="project" value="InterPro"/>
</dbReference>
<dbReference type="EMBL" id="WUUS01000003">
    <property type="protein sequence ID" value="MXR40829.1"/>
    <property type="molecule type" value="Genomic_DNA"/>
</dbReference>
<dbReference type="OrthoDB" id="68158at2157"/>
<comment type="caution">
    <text evidence="3">The sequence shown here is derived from an EMBL/GenBank/DDBJ whole genome shotgun (WGS) entry which is preliminary data.</text>
</comment>
<name>A0A6B0T2S3_9EURY</name>
<keyword evidence="4" id="KW-1185">Reference proteome</keyword>
<protein>
    <submittedName>
        <fullName evidence="3">MOSC domain-containing protein</fullName>
    </submittedName>
</protein>
<evidence type="ECO:0000259" key="2">
    <source>
        <dbReference type="PROSITE" id="PS51340"/>
    </source>
</evidence>
<reference evidence="3 4" key="1">
    <citation type="submission" date="2019-12" db="EMBL/GenBank/DDBJ databases">
        <title>Isolation and characterization of three novel carbon monoxide-oxidizing members of Halobacteria from salione crusts and soils.</title>
        <authorList>
            <person name="Myers M.R."/>
            <person name="King G.M."/>
        </authorList>
    </citation>
    <scope>NUCLEOTIDE SEQUENCE [LARGE SCALE GENOMIC DNA]</scope>
    <source>
        <strain evidence="3 4">WSA2</strain>
    </source>
</reference>
<proteinExistence type="predicted"/>
<dbReference type="SUPFAM" id="SSF50800">
    <property type="entry name" value="PK beta-barrel domain-like"/>
    <property type="match status" value="1"/>
</dbReference>
<sequence length="189" mass="19963">MPASVEALYTAPGEGDPMVEHDRVTLVSGGVEGDRYLRGTGYYSPFDVCAVTLVDAAALESIRDDREIDLTDGRHRRNVVVRGVDLEDLLGATFRIGGTDAARSTGGGAETGSGAVLRGTRPRPPCAHLEDVADEEGVARALTGRRGGICAEVVEPGQIAVGDAIEVVEADPRSEGRRIAERLRESHGE</sequence>
<dbReference type="GO" id="GO:0030151">
    <property type="term" value="F:molybdenum ion binding"/>
    <property type="evidence" value="ECO:0007669"/>
    <property type="project" value="InterPro"/>
</dbReference>
<evidence type="ECO:0000313" key="4">
    <source>
        <dbReference type="Proteomes" id="UP000437065"/>
    </source>
</evidence>
<gene>
    <name evidence="3" type="ORF">GRX01_05675</name>
</gene>
<dbReference type="PANTHER" id="PTHR36930:SF1">
    <property type="entry name" value="MOSC DOMAIN-CONTAINING PROTEIN"/>
    <property type="match status" value="1"/>
</dbReference>
<feature type="domain" description="MOSC" evidence="2">
    <location>
        <begin position="16"/>
        <end position="168"/>
    </location>
</feature>
<accession>A0A6B0T2S3</accession>
<feature type="region of interest" description="Disordered" evidence="1">
    <location>
        <begin position="102"/>
        <end position="123"/>
    </location>
</feature>
<dbReference type="InterPro" id="IPR011037">
    <property type="entry name" value="Pyrv_Knase-like_insert_dom_sf"/>
</dbReference>
<dbReference type="Pfam" id="PF03473">
    <property type="entry name" value="MOSC"/>
    <property type="match status" value="1"/>
</dbReference>
<dbReference type="PANTHER" id="PTHR36930">
    <property type="entry name" value="METAL-SULFUR CLUSTER BIOSYNTHESIS PROTEINS YUAD-RELATED"/>
    <property type="match status" value="1"/>
</dbReference>
<dbReference type="Proteomes" id="UP000437065">
    <property type="component" value="Unassembled WGS sequence"/>
</dbReference>
<dbReference type="RefSeq" id="WP_159664343.1">
    <property type="nucleotide sequence ID" value="NZ_WUUS01000003.1"/>
</dbReference>
<dbReference type="InterPro" id="IPR005302">
    <property type="entry name" value="MoCF_Sase_C"/>
</dbReference>
<dbReference type="AlphaFoldDB" id="A0A6B0T2S3"/>
<dbReference type="InterPro" id="IPR052716">
    <property type="entry name" value="MOSC_domain"/>
</dbReference>
<dbReference type="Gene3D" id="2.40.33.20">
    <property type="entry name" value="PK beta-barrel domain-like"/>
    <property type="match status" value="1"/>
</dbReference>
<evidence type="ECO:0000256" key="1">
    <source>
        <dbReference type="SAM" id="MobiDB-lite"/>
    </source>
</evidence>
<organism evidence="3 4">
    <name type="scientific">Halobaculum saliterrae</name>
    <dbReference type="NCBI Taxonomy" id="2073113"/>
    <lineage>
        <taxon>Archaea</taxon>
        <taxon>Methanobacteriati</taxon>
        <taxon>Methanobacteriota</taxon>
        <taxon>Stenosarchaea group</taxon>
        <taxon>Halobacteria</taxon>
        <taxon>Halobacteriales</taxon>
        <taxon>Haloferacaceae</taxon>
        <taxon>Halobaculum</taxon>
    </lineage>
</organism>
<dbReference type="PROSITE" id="PS51340">
    <property type="entry name" value="MOSC"/>
    <property type="match status" value="1"/>
</dbReference>
<evidence type="ECO:0000313" key="3">
    <source>
        <dbReference type="EMBL" id="MXR40829.1"/>
    </source>
</evidence>